<feature type="compositionally biased region" description="Low complexity" evidence="2">
    <location>
        <begin position="589"/>
        <end position="599"/>
    </location>
</feature>
<dbReference type="Pfam" id="PF09118">
    <property type="entry name" value="GO-like_E_set"/>
    <property type="match status" value="1"/>
</dbReference>
<dbReference type="InterPro" id="IPR014756">
    <property type="entry name" value="Ig_E-set"/>
</dbReference>
<dbReference type="SUPFAM" id="SSF50965">
    <property type="entry name" value="Galactose oxidase, central domain"/>
    <property type="match status" value="1"/>
</dbReference>
<organism evidence="5 6">
    <name type="scientific">Vanrija humicola</name>
    <name type="common">Yeast</name>
    <name type="synonym">Cryptococcus humicola</name>
    <dbReference type="NCBI Taxonomy" id="5417"/>
    <lineage>
        <taxon>Eukaryota</taxon>
        <taxon>Fungi</taxon>
        <taxon>Dikarya</taxon>
        <taxon>Basidiomycota</taxon>
        <taxon>Agaricomycotina</taxon>
        <taxon>Tremellomycetes</taxon>
        <taxon>Trichosporonales</taxon>
        <taxon>Trichosporonaceae</taxon>
        <taxon>Vanrija</taxon>
    </lineage>
</organism>
<feature type="domain" description="Galactose oxidase-like Early set" evidence="4">
    <location>
        <begin position="351"/>
        <end position="457"/>
    </location>
</feature>
<evidence type="ECO:0000259" key="4">
    <source>
        <dbReference type="Pfam" id="PF09118"/>
    </source>
</evidence>
<proteinExistence type="predicted"/>
<protein>
    <recommendedName>
        <fullName evidence="7">Galactose oxidase-like Early set domain-containing protein</fullName>
    </recommendedName>
</protein>
<feature type="domain" description="Glyoxal oxidase N-terminal" evidence="3">
    <location>
        <begin position="2"/>
        <end position="346"/>
    </location>
</feature>
<dbReference type="Gene3D" id="2.60.40.10">
    <property type="entry name" value="Immunoglobulins"/>
    <property type="match status" value="1"/>
</dbReference>
<evidence type="ECO:0000256" key="1">
    <source>
        <dbReference type="ARBA" id="ARBA00022729"/>
    </source>
</evidence>
<feature type="compositionally biased region" description="Low complexity" evidence="2">
    <location>
        <begin position="609"/>
        <end position="624"/>
    </location>
</feature>
<dbReference type="Gene3D" id="2.130.10.80">
    <property type="entry name" value="Galactose oxidase/kelch, beta-propeller"/>
    <property type="match status" value="1"/>
</dbReference>
<dbReference type="InterPro" id="IPR011043">
    <property type="entry name" value="Gal_Oxase/kelch_b-propeller"/>
</dbReference>
<feature type="compositionally biased region" description="Pro residues" evidence="2">
    <location>
        <begin position="486"/>
        <end position="497"/>
    </location>
</feature>
<dbReference type="InterPro" id="IPR037293">
    <property type="entry name" value="Gal_Oxidase_central_sf"/>
</dbReference>
<dbReference type="InterPro" id="IPR009880">
    <property type="entry name" value="Glyoxal_oxidase_N"/>
</dbReference>
<feature type="compositionally biased region" description="Low complexity" evidence="2">
    <location>
        <begin position="533"/>
        <end position="548"/>
    </location>
</feature>
<evidence type="ECO:0000313" key="6">
    <source>
        <dbReference type="Proteomes" id="UP000473826"/>
    </source>
</evidence>
<dbReference type="InterPro" id="IPR015202">
    <property type="entry name" value="GO-like_E_set"/>
</dbReference>
<comment type="caution">
    <text evidence="5">The sequence shown here is derived from an EMBL/GenBank/DDBJ whole genome shotgun (WGS) entry which is preliminary data.</text>
</comment>
<evidence type="ECO:0008006" key="7">
    <source>
        <dbReference type="Google" id="ProtNLM"/>
    </source>
</evidence>
<reference evidence="5 6" key="1">
    <citation type="journal article" date="2019" name="PLoS Genet.">
        <title>Convergent evolution of linked mating-type loci in basidiomycete fungi.</title>
        <authorList>
            <person name="Sun S."/>
            <person name="Coelho M.A."/>
            <person name="Heitman J."/>
            <person name="Nowrousian M."/>
        </authorList>
    </citation>
    <scope>NUCLEOTIDE SEQUENCE [LARGE SCALE GENOMIC DNA]</scope>
    <source>
        <strain evidence="5 6">CBS 4282</strain>
    </source>
</reference>
<feature type="compositionally biased region" description="Pro residues" evidence="2">
    <location>
        <begin position="549"/>
        <end position="588"/>
    </location>
</feature>
<keyword evidence="1" id="KW-0732">Signal</keyword>
<dbReference type="AlphaFoldDB" id="A0A7D8Z1J8"/>
<feature type="compositionally biased region" description="Polar residues" evidence="2">
    <location>
        <begin position="502"/>
        <end position="511"/>
    </location>
</feature>
<dbReference type="Proteomes" id="UP000473826">
    <property type="component" value="Unassembled WGS sequence"/>
</dbReference>
<name>A0A7D8Z1J8_VANHU</name>
<dbReference type="CDD" id="cd02851">
    <property type="entry name" value="E_set_GO_C"/>
    <property type="match status" value="1"/>
</dbReference>
<feature type="region of interest" description="Disordered" evidence="2">
    <location>
        <begin position="470"/>
        <end position="645"/>
    </location>
</feature>
<evidence type="ECO:0000259" key="3">
    <source>
        <dbReference type="Pfam" id="PF07250"/>
    </source>
</evidence>
<dbReference type="SUPFAM" id="SSF81296">
    <property type="entry name" value="E set domains"/>
    <property type="match status" value="1"/>
</dbReference>
<dbReference type="Pfam" id="PF07250">
    <property type="entry name" value="Glyoxal_oxid_N"/>
    <property type="match status" value="1"/>
</dbReference>
<dbReference type="PANTHER" id="PTHR32208:SF21">
    <property type="entry name" value="LOW QUALITY PROTEIN: ALDEHYDE OXIDASE GLOX-LIKE"/>
    <property type="match status" value="1"/>
</dbReference>
<sequence length="645" mass="67779">MTLAKNPFCAGGTSLGDSRWLVVGGQNAETGSAEGRKAIRLLDPRIATPYWDESTPALTTNRWYTSVETLEDGSAIIIGGSTALVYVNSWAYDNPTYEFYPSRGAPKRMKLLSDTTQLNLYAITWLMPSGKLFIQSGKTAALFDYNTGVETRNFANVPFSVRVYPGSAASTSLPQTPENGWDLRVFICGGTNSNWSLSQNVPAIKSDNSCISISPDKGETAWTTEDPMDLGRVMGEFVNLPDGRLFLVNGAHSGTAGYSGWGWPIGESLANNPAYEAKYYDHSKPRGQRWSSAGTSTIPRMYHSTAVLLPDGSVAIAGSNPNGSYQSSARRKFFSDGRIEYFYPDYYNKPRPKPVSLPTQLKYGGNWFNVPLTATDLNGAKPESVKAVIVRSGFVTHSLHMGQRHVELKTSYTATPDGGLTLHVSQVPPNPAILAPGPALLFIVVNGVPSPGQFITVGDGVIGKQSIAPVQELPPSGSNSVVPQPNGGPLPTAPLPAPSTNVTNPVPSNVISAHIGTIIAPPPSSSSAPAPPTSSNSPATAPPAASSAPPAPSSAVPPAPSSAAPPAPSSAPPAVSSPPPVLVAPPPSSSNKPPATTAAPPAPNPPPSTTTQAAAWSPSPWSWPTDWSGPGKAGYKRDRRPLFED</sequence>
<keyword evidence="6" id="KW-1185">Reference proteome</keyword>
<dbReference type="PANTHER" id="PTHR32208">
    <property type="entry name" value="SECRETED PROTEIN-RELATED"/>
    <property type="match status" value="1"/>
</dbReference>
<evidence type="ECO:0000313" key="5">
    <source>
        <dbReference type="EMBL" id="TXT10997.1"/>
    </source>
</evidence>
<dbReference type="InterPro" id="IPR013783">
    <property type="entry name" value="Ig-like_fold"/>
</dbReference>
<accession>A0A7D8Z1J8</accession>
<evidence type="ECO:0000256" key="2">
    <source>
        <dbReference type="SAM" id="MobiDB-lite"/>
    </source>
</evidence>
<gene>
    <name evidence="5" type="ORF">VHUM_01748</name>
</gene>
<feature type="compositionally biased region" description="Pro residues" evidence="2">
    <location>
        <begin position="520"/>
        <end position="532"/>
    </location>
</feature>
<dbReference type="OrthoDB" id="2019572at2759"/>
<dbReference type="EMBL" id="QKWK01000004">
    <property type="protein sequence ID" value="TXT10997.1"/>
    <property type="molecule type" value="Genomic_DNA"/>
</dbReference>